<dbReference type="GO" id="GO:0007017">
    <property type="term" value="P:microtubule-based process"/>
    <property type="evidence" value="ECO:0007669"/>
    <property type="project" value="UniProtKB-ARBA"/>
</dbReference>
<feature type="repeat" description="WD" evidence="6">
    <location>
        <begin position="230"/>
        <end position="271"/>
    </location>
</feature>
<dbReference type="STRING" id="333673.A0A3M0JFX1"/>
<feature type="repeat" description="WD" evidence="6">
    <location>
        <begin position="57"/>
        <end position="88"/>
    </location>
</feature>
<feature type="repeat" description="WD" evidence="6">
    <location>
        <begin position="99"/>
        <end position="140"/>
    </location>
</feature>
<dbReference type="CDD" id="cd00200">
    <property type="entry name" value="WD40"/>
    <property type="match status" value="1"/>
</dbReference>
<dbReference type="PANTHER" id="PTHR44019">
    <property type="entry name" value="WD REPEAT-CONTAINING PROTEIN 55"/>
    <property type="match status" value="1"/>
</dbReference>
<evidence type="ECO:0000256" key="4">
    <source>
        <dbReference type="ARBA" id="ARBA00037984"/>
    </source>
</evidence>
<protein>
    <recommendedName>
        <fullName evidence="5">POC1 centriolar protein homolog A</fullName>
    </recommendedName>
</protein>
<feature type="compositionally biased region" description="Basic and acidic residues" evidence="7">
    <location>
        <begin position="345"/>
        <end position="355"/>
    </location>
</feature>
<dbReference type="AlphaFoldDB" id="A0A3M0JFX1"/>
<dbReference type="PANTHER" id="PTHR44019:SF2">
    <property type="entry name" value="POC1 CENTRIOLAR PROTEIN HOMOLOG A"/>
    <property type="match status" value="1"/>
</dbReference>
<reference evidence="8 9" key="1">
    <citation type="submission" date="2018-07" db="EMBL/GenBank/DDBJ databases">
        <title>A high quality draft genome assembly of the barn swallow (H. rustica rustica).</title>
        <authorList>
            <person name="Formenti G."/>
            <person name="Chiara M."/>
            <person name="Poveda L."/>
            <person name="Francoijs K.-J."/>
            <person name="Bonisoli-Alquati A."/>
            <person name="Canova L."/>
            <person name="Gianfranceschi L."/>
            <person name="Horner D.S."/>
            <person name="Saino N."/>
        </authorList>
    </citation>
    <scope>NUCLEOTIDE SEQUENCE [LARGE SCALE GENOMIC DNA]</scope>
    <source>
        <strain evidence="8">Chelidonia</strain>
        <tissue evidence="8">Blood</tissue>
    </source>
</reference>
<gene>
    <name evidence="8" type="ORF">DUI87_23416</name>
</gene>
<sequence>MAAVCEEDPSLERHFKGHRDAVTSVDFSCAKKQLVSGSMDSSLMIWSMKPQMRAYRFVGHKDAVLCVHFSPSGHLVASGSRDKTVRLWIPNVKGESTVFKAHTGTVRSVHFSNDGQSLVTASDDKTVKVWTVHRQKFLFSLSQHINWVRCARFSPDGRLIVSSSDDKTVKLWDKTSRECIHSFCEHGGAWLAEGWACGNKSLGDTTLCCTGFIVYSMKSSVMRGLMNGLVGVHSSVVNSLSFHPSGNYLVTASSDSTLKILDLLEGRLLYTLHGHQGPATCVAFSRDGDFFASGGSDEQVMVWKTNFDADYGDVVKPQKYGSSVDGTHGTGQSEMDCGVHHQKTKTQDSGRTHEQQDEETSLADTLEHIMGQLDVLTQQFTVWIKELRDQLPLILQQALALSWESKLWEKLLEVERC</sequence>
<dbReference type="GO" id="GO:0005814">
    <property type="term" value="C:centriole"/>
    <property type="evidence" value="ECO:0007669"/>
    <property type="project" value="TreeGrafter"/>
</dbReference>
<keyword evidence="3" id="KW-0175">Coiled coil</keyword>
<evidence type="ECO:0000256" key="6">
    <source>
        <dbReference type="PROSITE-ProRule" id="PRU00221"/>
    </source>
</evidence>
<dbReference type="InterPro" id="IPR036322">
    <property type="entry name" value="WD40_repeat_dom_sf"/>
</dbReference>
<feature type="repeat" description="WD" evidence="6">
    <location>
        <begin position="15"/>
        <end position="56"/>
    </location>
</feature>
<feature type="repeat" description="WD" evidence="6">
    <location>
        <begin position="141"/>
        <end position="182"/>
    </location>
</feature>
<dbReference type="EMBL" id="QRBI01000145">
    <property type="protein sequence ID" value="RMC00008.1"/>
    <property type="molecule type" value="Genomic_DNA"/>
</dbReference>
<evidence type="ECO:0000256" key="7">
    <source>
        <dbReference type="SAM" id="MobiDB-lite"/>
    </source>
</evidence>
<dbReference type="GO" id="GO:0048871">
    <property type="term" value="P:multicellular organismal-level homeostasis"/>
    <property type="evidence" value="ECO:0007669"/>
    <property type="project" value="UniProtKB-ARBA"/>
</dbReference>
<evidence type="ECO:0000256" key="5">
    <source>
        <dbReference type="ARBA" id="ARBA00039725"/>
    </source>
</evidence>
<comment type="similarity">
    <text evidence="4">Belongs to the WD repeat POC1 family.</text>
</comment>
<dbReference type="InterPro" id="IPR015943">
    <property type="entry name" value="WD40/YVTN_repeat-like_dom_sf"/>
</dbReference>
<evidence type="ECO:0000256" key="1">
    <source>
        <dbReference type="ARBA" id="ARBA00022574"/>
    </source>
</evidence>
<dbReference type="Pfam" id="PF00400">
    <property type="entry name" value="WD40"/>
    <property type="match status" value="6"/>
</dbReference>
<dbReference type="SUPFAM" id="SSF50978">
    <property type="entry name" value="WD40 repeat-like"/>
    <property type="match status" value="1"/>
</dbReference>
<evidence type="ECO:0000313" key="9">
    <source>
        <dbReference type="Proteomes" id="UP000269221"/>
    </source>
</evidence>
<name>A0A3M0JFX1_HIRRU</name>
<dbReference type="Proteomes" id="UP000269221">
    <property type="component" value="Unassembled WGS sequence"/>
</dbReference>
<keyword evidence="1 6" id="KW-0853">WD repeat</keyword>
<dbReference type="FunFam" id="2.130.10.10:FF:000235">
    <property type="entry name" value="POC1 centriolar protein homolog B"/>
    <property type="match status" value="1"/>
</dbReference>
<feature type="region of interest" description="Disordered" evidence="7">
    <location>
        <begin position="322"/>
        <end position="360"/>
    </location>
</feature>
<evidence type="ECO:0000313" key="8">
    <source>
        <dbReference type="EMBL" id="RMC00008.1"/>
    </source>
</evidence>
<dbReference type="PROSITE" id="PS50082">
    <property type="entry name" value="WD_REPEATS_2"/>
    <property type="match status" value="6"/>
</dbReference>
<dbReference type="SMART" id="SM00320">
    <property type="entry name" value="WD40"/>
    <property type="match status" value="6"/>
</dbReference>
<accession>A0A3M0JFX1</accession>
<dbReference type="GO" id="GO:0060271">
    <property type="term" value="P:cilium assembly"/>
    <property type="evidence" value="ECO:0007669"/>
    <property type="project" value="UniProtKB-ARBA"/>
</dbReference>
<comment type="caution">
    <text evidence="8">The sequence shown here is derived from an EMBL/GenBank/DDBJ whole genome shotgun (WGS) entry which is preliminary data.</text>
</comment>
<proteinExistence type="inferred from homology"/>
<dbReference type="InterPro" id="IPR050505">
    <property type="entry name" value="WDR55/POC1"/>
</dbReference>
<dbReference type="InterPro" id="IPR020472">
    <property type="entry name" value="WD40_PAC1"/>
</dbReference>
<dbReference type="GO" id="GO:0036064">
    <property type="term" value="C:ciliary basal body"/>
    <property type="evidence" value="ECO:0007669"/>
    <property type="project" value="TreeGrafter"/>
</dbReference>
<evidence type="ECO:0000256" key="3">
    <source>
        <dbReference type="ARBA" id="ARBA00023054"/>
    </source>
</evidence>
<dbReference type="PROSITE" id="PS50294">
    <property type="entry name" value="WD_REPEATS_REGION"/>
    <property type="match status" value="6"/>
</dbReference>
<organism evidence="8 9">
    <name type="scientific">Hirundo rustica rustica</name>
    <dbReference type="NCBI Taxonomy" id="333673"/>
    <lineage>
        <taxon>Eukaryota</taxon>
        <taxon>Metazoa</taxon>
        <taxon>Chordata</taxon>
        <taxon>Craniata</taxon>
        <taxon>Vertebrata</taxon>
        <taxon>Euteleostomi</taxon>
        <taxon>Archelosauria</taxon>
        <taxon>Archosauria</taxon>
        <taxon>Dinosauria</taxon>
        <taxon>Saurischia</taxon>
        <taxon>Theropoda</taxon>
        <taxon>Coelurosauria</taxon>
        <taxon>Aves</taxon>
        <taxon>Neognathae</taxon>
        <taxon>Neoaves</taxon>
        <taxon>Telluraves</taxon>
        <taxon>Australaves</taxon>
        <taxon>Passeriformes</taxon>
        <taxon>Sylvioidea</taxon>
        <taxon>Hirundinidae</taxon>
        <taxon>Hirundo</taxon>
    </lineage>
</organism>
<dbReference type="InterPro" id="IPR001680">
    <property type="entry name" value="WD40_rpt"/>
</dbReference>
<dbReference type="OrthoDB" id="10264588at2759"/>
<dbReference type="PRINTS" id="PR00320">
    <property type="entry name" value="GPROTEINBRPT"/>
</dbReference>
<keyword evidence="9" id="KW-1185">Reference proteome</keyword>
<evidence type="ECO:0000256" key="2">
    <source>
        <dbReference type="ARBA" id="ARBA00022737"/>
    </source>
</evidence>
<keyword evidence="2" id="KW-0677">Repeat</keyword>
<feature type="repeat" description="WD" evidence="6">
    <location>
        <begin position="272"/>
        <end position="304"/>
    </location>
</feature>
<feature type="compositionally biased region" description="Polar residues" evidence="7">
    <location>
        <begin position="322"/>
        <end position="333"/>
    </location>
</feature>
<dbReference type="Gene3D" id="2.130.10.10">
    <property type="entry name" value="YVTN repeat-like/Quinoprotein amine dehydrogenase"/>
    <property type="match status" value="3"/>
</dbReference>